<reference evidence="7" key="1">
    <citation type="submission" date="2024-05" db="EMBL/GenBank/DDBJ databases">
        <title>The Natural Products Discovery Center: Release of the First 8490 Sequenced Strains for Exploring Actinobacteria Biosynthetic Diversity.</title>
        <authorList>
            <person name="Kalkreuter E."/>
            <person name="Kautsar S.A."/>
            <person name="Yang D."/>
            <person name="Bader C.D."/>
            <person name="Teijaro C.N."/>
            <person name="Fluegel L."/>
            <person name="Davis C.M."/>
            <person name="Simpson J.R."/>
            <person name="Lauterbach L."/>
            <person name="Steele A.D."/>
            <person name="Gui C."/>
            <person name="Meng S."/>
            <person name="Li G."/>
            <person name="Viehrig K."/>
            <person name="Ye F."/>
            <person name="Su P."/>
            <person name="Kiefer A.F."/>
            <person name="Nichols A."/>
            <person name="Cepeda A.J."/>
            <person name="Yan W."/>
            <person name="Fan B."/>
            <person name="Jiang Y."/>
            <person name="Adhikari A."/>
            <person name="Zheng C.-J."/>
            <person name="Schuster L."/>
            <person name="Cowan T.M."/>
            <person name="Smanski M.J."/>
            <person name="Chevrette M.G."/>
            <person name="de Carvalho L.P.S."/>
            <person name="Shen B."/>
        </authorList>
    </citation>
    <scope>NUCLEOTIDE SEQUENCE</scope>
    <source>
        <strain evidence="7">NPDC080035</strain>
    </source>
</reference>
<dbReference type="InterPro" id="IPR002129">
    <property type="entry name" value="PyrdxlP-dep_de-COase"/>
</dbReference>
<dbReference type="SUPFAM" id="SSF53383">
    <property type="entry name" value="PLP-dependent transferases"/>
    <property type="match status" value="1"/>
</dbReference>
<evidence type="ECO:0000256" key="4">
    <source>
        <dbReference type="ARBA" id="ARBA00038302"/>
    </source>
</evidence>
<organism evidence="7">
    <name type="scientific">Leifsonia sp. NPDC080035</name>
    <dbReference type="NCBI Taxonomy" id="3143936"/>
    <lineage>
        <taxon>Bacteria</taxon>
        <taxon>Bacillati</taxon>
        <taxon>Actinomycetota</taxon>
        <taxon>Actinomycetes</taxon>
        <taxon>Micrococcales</taxon>
        <taxon>Microbacteriaceae</taxon>
        <taxon>Leifsonia</taxon>
    </lineage>
</organism>
<proteinExistence type="inferred from homology"/>
<dbReference type="Pfam" id="PF00282">
    <property type="entry name" value="Pyridoxal_deC"/>
    <property type="match status" value="1"/>
</dbReference>
<keyword evidence="7" id="KW-0032">Aminotransferase</keyword>
<accession>A0AAU7G9I2</accession>
<dbReference type="RefSeq" id="WP_348787250.1">
    <property type="nucleotide sequence ID" value="NZ_CP157390.1"/>
</dbReference>
<comment type="similarity">
    <text evidence="4">Belongs to the group II decarboxylase family. Sphingosine-1-phosphate lyase subfamily.</text>
</comment>
<evidence type="ECO:0000256" key="5">
    <source>
        <dbReference type="PIRSR" id="PIRSR602129-50"/>
    </source>
</evidence>
<dbReference type="Gene3D" id="3.40.640.10">
    <property type="entry name" value="Type I PLP-dependent aspartate aminotransferase-like (Major domain)"/>
    <property type="match status" value="1"/>
</dbReference>
<dbReference type="Gene3D" id="3.90.1150.10">
    <property type="entry name" value="Aspartate Aminotransferase, domain 1"/>
    <property type="match status" value="1"/>
</dbReference>
<evidence type="ECO:0000256" key="3">
    <source>
        <dbReference type="ARBA" id="ARBA00023239"/>
    </source>
</evidence>
<evidence type="ECO:0000313" key="7">
    <source>
        <dbReference type="EMBL" id="XBM47277.1"/>
    </source>
</evidence>
<dbReference type="InterPro" id="IPR015424">
    <property type="entry name" value="PyrdxlP-dep_Trfase"/>
</dbReference>
<dbReference type="GO" id="GO:0019752">
    <property type="term" value="P:carboxylic acid metabolic process"/>
    <property type="evidence" value="ECO:0007669"/>
    <property type="project" value="InterPro"/>
</dbReference>
<name>A0AAU7G9I2_9MICO</name>
<dbReference type="InterPro" id="IPR015422">
    <property type="entry name" value="PyrdxlP-dep_Trfase_small"/>
</dbReference>
<keyword evidence="3 6" id="KW-0456">Lyase</keyword>
<dbReference type="AlphaFoldDB" id="A0AAU7G9I2"/>
<feature type="modified residue" description="N6-(pyridoxal phosphate)lysine" evidence="5">
    <location>
        <position position="239"/>
    </location>
</feature>
<gene>
    <name evidence="7" type="ORF">AAME72_14455</name>
</gene>
<protein>
    <submittedName>
        <fullName evidence="7">Aspartate aminotransferase family protein</fullName>
    </submittedName>
</protein>
<keyword evidence="2 5" id="KW-0663">Pyridoxal phosphate</keyword>
<dbReference type="PANTHER" id="PTHR42735">
    <property type="match status" value="1"/>
</dbReference>
<dbReference type="GO" id="GO:0030170">
    <property type="term" value="F:pyridoxal phosphate binding"/>
    <property type="evidence" value="ECO:0007669"/>
    <property type="project" value="InterPro"/>
</dbReference>
<dbReference type="EMBL" id="CP157390">
    <property type="protein sequence ID" value="XBM47277.1"/>
    <property type="molecule type" value="Genomic_DNA"/>
</dbReference>
<dbReference type="PANTHER" id="PTHR42735:SF6">
    <property type="entry name" value="SPHINGOSINE-1-PHOSPHATE LYASE 1"/>
    <property type="match status" value="1"/>
</dbReference>
<dbReference type="InterPro" id="IPR050477">
    <property type="entry name" value="GrpII_AminoAcid_Decarb"/>
</dbReference>
<evidence type="ECO:0000256" key="2">
    <source>
        <dbReference type="ARBA" id="ARBA00022898"/>
    </source>
</evidence>
<evidence type="ECO:0000256" key="1">
    <source>
        <dbReference type="ARBA" id="ARBA00001933"/>
    </source>
</evidence>
<dbReference type="InterPro" id="IPR015421">
    <property type="entry name" value="PyrdxlP-dep_Trfase_major"/>
</dbReference>
<dbReference type="GO" id="GO:0004058">
    <property type="term" value="F:aromatic-L-amino-acid decarboxylase activity"/>
    <property type="evidence" value="ECO:0007669"/>
    <property type="project" value="UniProtKB-ARBA"/>
</dbReference>
<sequence>MASFDSSAILGRLAALREADAPTHGGRVLSYVYDSGLPEIDELAAAAVRLVQPVNGLDPTTFTSVAVMEREVLGFARELLHGGDDVVGTVTSGGTESCLLAVKTARDAWRAAGGRGVPRIVAPVTVHAAFHKAAEYFGLDLDLVPVDPATARVDVDLLASRLDPDVALVVVSAPSYPYGTLDPVEEVAAACEEAGVALHVDACIGGWILPFWRAADGSALPAWDFRVPGVVSVSADLHKFGYAPKGASVLLQRGRDRQRLQYFATTAWPGYPVVNPTLLGSKSAGALAASWAIIQALGARGLAELADSCRRSTRTLADIVADIEGLRVLGDPTGPLIAVAADDAVAADRRVDPHHWADRARRRGWLLQLQPGLTQQDGTHLPHTTHLTITPVTHDRLDELEAALRASAEEARGVPPVDPRAALSALPPGLGERPLDSDTAAAVLAAVGIGGDGLPEDQAPLLALIEALPRDLVERLLVELLARIVEPA</sequence>
<comment type="cofactor">
    <cofactor evidence="1 5 6">
        <name>pyridoxal 5'-phosphate</name>
        <dbReference type="ChEBI" id="CHEBI:597326"/>
    </cofactor>
</comment>
<keyword evidence="7" id="KW-0808">Transferase</keyword>
<dbReference type="GO" id="GO:0008483">
    <property type="term" value="F:transaminase activity"/>
    <property type="evidence" value="ECO:0007669"/>
    <property type="project" value="UniProtKB-KW"/>
</dbReference>
<evidence type="ECO:0000256" key="6">
    <source>
        <dbReference type="RuleBase" id="RU000382"/>
    </source>
</evidence>